<name>A0A8S1LW89_9CILI</name>
<protein>
    <submittedName>
        <fullName evidence="1">Uncharacterized protein</fullName>
    </submittedName>
</protein>
<comment type="caution">
    <text evidence="1">The sequence shown here is derived from an EMBL/GenBank/DDBJ whole genome shotgun (WGS) entry which is preliminary data.</text>
</comment>
<evidence type="ECO:0000313" key="2">
    <source>
        <dbReference type="Proteomes" id="UP000692954"/>
    </source>
</evidence>
<dbReference type="Proteomes" id="UP000692954">
    <property type="component" value="Unassembled WGS sequence"/>
</dbReference>
<keyword evidence="2" id="KW-1185">Reference proteome</keyword>
<proteinExistence type="predicted"/>
<dbReference type="EMBL" id="CAJJDN010000028">
    <property type="protein sequence ID" value="CAD8071489.1"/>
    <property type="molecule type" value="Genomic_DNA"/>
</dbReference>
<organism evidence="1 2">
    <name type="scientific">Paramecium sonneborni</name>
    <dbReference type="NCBI Taxonomy" id="65129"/>
    <lineage>
        <taxon>Eukaryota</taxon>
        <taxon>Sar</taxon>
        <taxon>Alveolata</taxon>
        <taxon>Ciliophora</taxon>
        <taxon>Intramacronucleata</taxon>
        <taxon>Oligohymenophorea</taxon>
        <taxon>Peniculida</taxon>
        <taxon>Parameciidae</taxon>
        <taxon>Paramecium</taxon>
    </lineage>
</organism>
<reference evidence="1" key="1">
    <citation type="submission" date="2021-01" db="EMBL/GenBank/DDBJ databases">
        <authorList>
            <consortium name="Genoscope - CEA"/>
            <person name="William W."/>
        </authorList>
    </citation>
    <scope>NUCLEOTIDE SEQUENCE</scope>
</reference>
<dbReference type="AlphaFoldDB" id="A0A8S1LW89"/>
<gene>
    <name evidence="1" type="ORF">PSON_ATCC_30995.1.T0280085</name>
</gene>
<evidence type="ECO:0000313" key="1">
    <source>
        <dbReference type="EMBL" id="CAD8071489.1"/>
    </source>
</evidence>
<accession>A0A8S1LW89</accession>
<sequence>MNLSILNNKLEYMEDKQQEQQFHQNNKNYQCMLMVMTFQVVMIINLSITPMSDQYKINNIKYTNYYQSLTSKIKIKQSQTIQKLFIIDDSVELHLSSIEKLRGVECGSVLSTKIYLSLLFLPTLGVASGRPDLVSVSKFPLKSSPNITTNLNRMAQCGFETTGLLNLALNQTNGPPKTLLPKQQLKQIGVLVPIKRSEVLKSAPSFETAPTILFMSVSVVFDESQNAFIIYLESKNLVQYNTFNYFIQILTNSSSWQPIWRTTRYTSIFIQKSC</sequence>